<keyword evidence="9" id="KW-1133">Transmembrane helix</keyword>
<dbReference type="Gene3D" id="3.40.50.80">
    <property type="entry name" value="Nucleotide-binding domain of ferredoxin-NADP reductase (FNR) module"/>
    <property type="match status" value="1"/>
</dbReference>
<dbReference type="InterPro" id="IPR017927">
    <property type="entry name" value="FAD-bd_FR_type"/>
</dbReference>
<sequence>MRRMLDRVTGAIPMYKLVVVCLAAITVLAFALSLAGQLSQGPLELLASLVVAITATGASGWVAARLARRQLHPESSIITGLLIFMIMEPSIDPLTLGGIALSGVIASASKYLIAVRGRHIFNPTATGTFIVGITGIAFPLWWIGTPYLQPVIIIGALLVLYRTQRIAMGAGFAGLAGAVSVAASLLGGSTLETALGFAFLSSALFFFAGFMLSEPLTLPPRLWQQFVVAGIAALVFAVPFNSGLTNKYLLALLVANLVAFAFGQRRGIRLSFIGKQQVGPSTFELAFQPARPVRFSPGQYMELAIPHRRADFRGTRRYFSISSAPSDDGPITFAITFAISASSKSSSYKQALLELEPGAIVHGTGVGGDFLLPKDVSEPLLLVAGGIGITPFASQLAHATARSEKRDVVVAYATSSTGELPYRAMLEHSGAKVVLYSPEAPASLPPGWQYGGSGRVTGERLADAIPDLARRRAYVSGPPALVNDLRKALRSQGAKRVHSDYFSGY</sequence>
<reference evidence="11 12" key="1">
    <citation type="submission" date="2017-09" db="EMBL/GenBank/DDBJ databases">
        <authorList>
            <person name="Ehlers B."/>
            <person name="Leendertz F.H."/>
        </authorList>
    </citation>
    <scope>NUCLEOTIDE SEQUENCE [LARGE SCALE GENOMIC DNA]</scope>
    <source>
        <strain evidence="11 12">CGMCC 1.05381</strain>
    </source>
</reference>
<comment type="cofactor">
    <cofactor evidence="1">
        <name>FAD</name>
        <dbReference type="ChEBI" id="CHEBI:57692"/>
    </cofactor>
</comment>
<feature type="transmembrane region" description="Helical" evidence="9">
    <location>
        <begin position="71"/>
        <end position="87"/>
    </location>
</feature>
<evidence type="ECO:0000256" key="6">
    <source>
        <dbReference type="ARBA" id="ARBA00023002"/>
    </source>
</evidence>
<keyword evidence="9" id="KW-0812">Transmembrane</keyword>
<gene>
    <name evidence="11" type="ORF">SAMN06296378_1112</name>
</gene>
<evidence type="ECO:0000256" key="7">
    <source>
        <dbReference type="ARBA" id="ARBA00023004"/>
    </source>
</evidence>
<name>A0A2C8Z987_9MICO</name>
<dbReference type="RefSeq" id="WP_097060245.1">
    <property type="nucleotide sequence ID" value="NZ_BMLC01000001.1"/>
</dbReference>
<keyword evidence="9" id="KW-0472">Membrane</keyword>
<feature type="transmembrane region" description="Helical" evidence="9">
    <location>
        <begin position="194"/>
        <end position="213"/>
    </location>
</feature>
<dbReference type="GO" id="GO:0046872">
    <property type="term" value="F:metal ion binding"/>
    <property type="evidence" value="ECO:0007669"/>
    <property type="project" value="UniProtKB-KW"/>
</dbReference>
<keyword evidence="5" id="KW-0274">FAD</keyword>
<dbReference type="OrthoDB" id="9801223at2"/>
<dbReference type="InterPro" id="IPR017938">
    <property type="entry name" value="Riboflavin_synthase-like_b-brl"/>
</dbReference>
<dbReference type="Pfam" id="PF00175">
    <property type="entry name" value="NAD_binding_1"/>
    <property type="match status" value="1"/>
</dbReference>
<proteinExistence type="predicted"/>
<evidence type="ECO:0000256" key="9">
    <source>
        <dbReference type="SAM" id="Phobius"/>
    </source>
</evidence>
<organism evidence="11 12">
    <name type="scientific">Salinibacterium xinjiangense</name>
    <dbReference type="NCBI Taxonomy" id="386302"/>
    <lineage>
        <taxon>Bacteria</taxon>
        <taxon>Bacillati</taxon>
        <taxon>Actinomycetota</taxon>
        <taxon>Actinomycetes</taxon>
        <taxon>Micrococcales</taxon>
        <taxon>Microbacteriaceae</taxon>
        <taxon>Salinibacterium</taxon>
    </lineage>
</organism>
<keyword evidence="4" id="KW-0479">Metal-binding</keyword>
<dbReference type="EMBL" id="OCST01000002">
    <property type="protein sequence ID" value="SOE60567.1"/>
    <property type="molecule type" value="Genomic_DNA"/>
</dbReference>
<dbReference type="Gene3D" id="2.40.30.10">
    <property type="entry name" value="Translation factors"/>
    <property type="match status" value="1"/>
</dbReference>
<feature type="transmembrane region" description="Helical" evidence="9">
    <location>
        <begin position="93"/>
        <end position="113"/>
    </location>
</feature>
<evidence type="ECO:0000256" key="5">
    <source>
        <dbReference type="ARBA" id="ARBA00022827"/>
    </source>
</evidence>
<dbReference type="SUPFAM" id="SSF52343">
    <property type="entry name" value="Ferredoxin reductase-like, C-terminal NADP-linked domain"/>
    <property type="match status" value="1"/>
</dbReference>
<feature type="transmembrane region" description="Helical" evidence="9">
    <location>
        <begin position="45"/>
        <end position="64"/>
    </location>
</feature>
<dbReference type="SUPFAM" id="SSF63380">
    <property type="entry name" value="Riboflavin synthase domain-like"/>
    <property type="match status" value="1"/>
</dbReference>
<keyword evidence="2" id="KW-0285">Flavoprotein</keyword>
<evidence type="ECO:0000256" key="8">
    <source>
        <dbReference type="ARBA" id="ARBA00023014"/>
    </source>
</evidence>
<feature type="transmembrane region" description="Helical" evidence="9">
    <location>
        <begin position="222"/>
        <end position="240"/>
    </location>
</feature>
<dbReference type="InterPro" id="IPR050415">
    <property type="entry name" value="MRET"/>
</dbReference>
<dbReference type="Proteomes" id="UP000219440">
    <property type="component" value="Unassembled WGS sequence"/>
</dbReference>
<dbReference type="InterPro" id="IPR039261">
    <property type="entry name" value="FNR_nucleotide-bd"/>
</dbReference>
<dbReference type="PROSITE" id="PS51384">
    <property type="entry name" value="FAD_FR"/>
    <property type="match status" value="1"/>
</dbReference>
<feature type="transmembrane region" description="Helical" evidence="9">
    <location>
        <begin position="170"/>
        <end position="188"/>
    </location>
</feature>
<keyword evidence="7" id="KW-0408">Iron</keyword>
<dbReference type="AlphaFoldDB" id="A0A2C8Z987"/>
<feature type="transmembrane region" description="Helical" evidence="9">
    <location>
        <begin position="246"/>
        <end position="263"/>
    </location>
</feature>
<evidence type="ECO:0000259" key="10">
    <source>
        <dbReference type="PROSITE" id="PS51384"/>
    </source>
</evidence>
<dbReference type="CDD" id="cd00322">
    <property type="entry name" value="FNR_like"/>
    <property type="match status" value="1"/>
</dbReference>
<evidence type="ECO:0000313" key="12">
    <source>
        <dbReference type="Proteomes" id="UP000219440"/>
    </source>
</evidence>
<evidence type="ECO:0000256" key="3">
    <source>
        <dbReference type="ARBA" id="ARBA00022714"/>
    </source>
</evidence>
<feature type="domain" description="FAD-binding FR-type" evidence="10">
    <location>
        <begin position="265"/>
        <end position="373"/>
    </location>
</feature>
<dbReference type="PANTHER" id="PTHR47354:SF6">
    <property type="entry name" value="NADH OXIDOREDUCTASE HCR"/>
    <property type="match status" value="1"/>
</dbReference>
<keyword evidence="3" id="KW-0001">2Fe-2S</keyword>
<protein>
    <submittedName>
        <fullName evidence="11">NAD(P)H-flavin reductase</fullName>
    </submittedName>
</protein>
<dbReference type="GO" id="GO:0016491">
    <property type="term" value="F:oxidoreductase activity"/>
    <property type="evidence" value="ECO:0007669"/>
    <property type="project" value="UniProtKB-KW"/>
</dbReference>
<keyword evidence="12" id="KW-1185">Reference proteome</keyword>
<feature type="transmembrane region" description="Helical" evidence="9">
    <location>
        <begin position="120"/>
        <end position="141"/>
    </location>
</feature>
<dbReference type="InterPro" id="IPR001433">
    <property type="entry name" value="OxRdtase_FAD/NAD-bd"/>
</dbReference>
<dbReference type="GO" id="GO:0051537">
    <property type="term" value="F:2 iron, 2 sulfur cluster binding"/>
    <property type="evidence" value="ECO:0007669"/>
    <property type="project" value="UniProtKB-KW"/>
</dbReference>
<accession>A0A2C8Z987</accession>
<keyword evidence="8" id="KW-0411">Iron-sulfur</keyword>
<evidence type="ECO:0000256" key="1">
    <source>
        <dbReference type="ARBA" id="ARBA00001974"/>
    </source>
</evidence>
<dbReference type="PANTHER" id="PTHR47354">
    <property type="entry name" value="NADH OXIDOREDUCTASE HCR"/>
    <property type="match status" value="1"/>
</dbReference>
<evidence type="ECO:0000256" key="2">
    <source>
        <dbReference type="ARBA" id="ARBA00022630"/>
    </source>
</evidence>
<evidence type="ECO:0000256" key="4">
    <source>
        <dbReference type="ARBA" id="ARBA00022723"/>
    </source>
</evidence>
<keyword evidence="6" id="KW-0560">Oxidoreductase</keyword>
<evidence type="ECO:0000313" key="11">
    <source>
        <dbReference type="EMBL" id="SOE60567.1"/>
    </source>
</evidence>